<sequence>MKKFDINNSLSPELIYSAFINVDNEILKVIDMSKLSITLENKNGTEKIIYSNKDWQPIPLTDNWLSKFGLSESNLIRNNRTQTDWIIKKTNEEIFYITIKRDFSLGENPVIPLNSVHMLQLWHQLLNETYLNTDNVLK</sequence>
<gene>
    <name evidence="1" type="ORF">CSW08_00755</name>
</gene>
<organism evidence="1 2">
    <name type="scientific">Confluentibacter flavum</name>
    <dbReference type="NCBI Taxonomy" id="1909700"/>
    <lineage>
        <taxon>Bacteria</taxon>
        <taxon>Pseudomonadati</taxon>
        <taxon>Bacteroidota</taxon>
        <taxon>Flavobacteriia</taxon>
        <taxon>Flavobacteriales</taxon>
        <taxon>Flavobacteriaceae</taxon>
        <taxon>Confluentibacter</taxon>
    </lineage>
</organism>
<evidence type="ECO:0000313" key="1">
    <source>
        <dbReference type="EMBL" id="PKQ46874.1"/>
    </source>
</evidence>
<comment type="caution">
    <text evidence="1">The sequence shown here is derived from an EMBL/GenBank/DDBJ whole genome shotgun (WGS) entry which is preliminary data.</text>
</comment>
<dbReference type="Proteomes" id="UP000233435">
    <property type="component" value="Unassembled WGS sequence"/>
</dbReference>
<protein>
    <submittedName>
        <fullName evidence="1">Uncharacterized protein</fullName>
    </submittedName>
</protein>
<reference evidence="1 2" key="1">
    <citation type="submission" date="2017-12" db="EMBL/GenBank/DDBJ databases">
        <title>Confluentibacter flavum sp. nov., isolated from the saline lake.</title>
        <authorList>
            <person name="Yu L."/>
        </authorList>
    </citation>
    <scope>NUCLEOTIDE SEQUENCE [LARGE SCALE GENOMIC DNA]</scope>
    <source>
        <strain evidence="1 2">3B</strain>
    </source>
</reference>
<dbReference type="EMBL" id="PJEO01000004">
    <property type="protein sequence ID" value="PKQ46874.1"/>
    <property type="molecule type" value="Genomic_DNA"/>
</dbReference>
<keyword evidence="2" id="KW-1185">Reference proteome</keyword>
<accession>A0A2N3HPT5</accession>
<evidence type="ECO:0000313" key="2">
    <source>
        <dbReference type="Proteomes" id="UP000233435"/>
    </source>
</evidence>
<name>A0A2N3HPT5_9FLAO</name>
<proteinExistence type="predicted"/>
<dbReference type="RefSeq" id="WP_106658001.1">
    <property type="nucleotide sequence ID" value="NZ_PJEO01000004.1"/>
</dbReference>
<dbReference type="OrthoDB" id="956134at2"/>
<dbReference type="AlphaFoldDB" id="A0A2N3HPT5"/>